<feature type="transmembrane region" description="Helical" evidence="8">
    <location>
        <begin position="153"/>
        <end position="172"/>
    </location>
</feature>
<feature type="transmembrane region" description="Helical" evidence="8">
    <location>
        <begin position="79"/>
        <end position="98"/>
    </location>
</feature>
<evidence type="ECO:0000256" key="2">
    <source>
        <dbReference type="ARBA" id="ARBA00007520"/>
    </source>
</evidence>
<dbReference type="SUPFAM" id="SSF103473">
    <property type="entry name" value="MFS general substrate transporter"/>
    <property type="match status" value="1"/>
</dbReference>
<organism evidence="10 11">
    <name type="scientific">Niveomyces insectorum RCEF 264</name>
    <dbReference type="NCBI Taxonomy" id="1081102"/>
    <lineage>
        <taxon>Eukaryota</taxon>
        <taxon>Fungi</taxon>
        <taxon>Dikarya</taxon>
        <taxon>Ascomycota</taxon>
        <taxon>Pezizomycotina</taxon>
        <taxon>Sordariomycetes</taxon>
        <taxon>Hypocreomycetidae</taxon>
        <taxon>Hypocreales</taxon>
        <taxon>Cordycipitaceae</taxon>
        <taxon>Niveomyces</taxon>
    </lineage>
</organism>
<keyword evidence="11" id="KW-1185">Reference proteome</keyword>
<dbReference type="Proteomes" id="UP000076874">
    <property type="component" value="Unassembled WGS sequence"/>
</dbReference>
<reference evidence="10 11" key="1">
    <citation type="journal article" date="2016" name="Genome Biol. Evol.">
        <title>Divergent and convergent evolution of fungal pathogenicity.</title>
        <authorList>
            <person name="Shang Y."/>
            <person name="Xiao G."/>
            <person name="Zheng P."/>
            <person name="Cen K."/>
            <person name="Zhan S."/>
            <person name="Wang C."/>
        </authorList>
    </citation>
    <scope>NUCLEOTIDE SEQUENCE [LARGE SCALE GENOMIC DNA]</scope>
    <source>
        <strain evidence="10 11">RCEF 264</strain>
    </source>
</reference>
<feature type="transmembrane region" description="Helical" evidence="8">
    <location>
        <begin position="285"/>
        <end position="304"/>
    </location>
</feature>
<accession>A0A167Y3M5</accession>
<feature type="region of interest" description="Disordered" evidence="7">
    <location>
        <begin position="1"/>
        <end position="21"/>
    </location>
</feature>
<evidence type="ECO:0000256" key="8">
    <source>
        <dbReference type="SAM" id="Phobius"/>
    </source>
</evidence>
<dbReference type="GO" id="GO:0005886">
    <property type="term" value="C:plasma membrane"/>
    <property type="evidence" value="ECO:0007669"/>
    <property type="project" value="TreeGrafter"/>
</dbReference>
<dbReference type="InterPro" id="IPR036259">
    <property type="entry name" value="MFS_trans_sf"/>
</dbReference>
<dbReference type="GO" id="GO:0022857">
    <property type="term" value="F:transmembrane transporter activity"/>
    <property type="evidence" value="ECO:0007669"/>
    <property type="project" value="InterPro"/>
</dbReference>
<gene>
    <name evidence="10" type="ORF">SPI_02578</name>
</gene>
<proteinExistence type="inferred from homology"/>
<comment type="similarity">
    <text evidence="2">Belongs to the major facilitator superfamily. TCR/Tet family.</text>
</comment>
<protein>
    <submittedName>
        <fullName evidence="10">MFS drug efflux transporter</fullName>
    </submittedName>
</protein>
<evidence type="ECO:0000256" key="7">
    <source>
        <dbReference type="SAM" id="MobiDB-lite"/>
    </source>
</evidence>
<dbReference type="PANTHER" id="PTHR23501:SF12">
    <property type="entry name" value="MAJOR FACILITATOR SUPERFAMILY (MFS) PROFILE DOMAIN-CONTAINING PROTEIN-RELATED"/>
    <property type="match status" value="1"/>
</dbReference>
<evidence type="ECO:0000259" key="9">
    <source>
        <dbReference type="PROSITE" id="PS50850"/>
    </source>
</evidence>
<evidence type="ECO:0000313" key="11">
    <source>
        <dbReference type="Proteomes" id="UP000076874"/>
    </source>
</evidence>
<evidence type="ECO:0000256" key="6">
    <source>
        <dbReference type="ARBA" id="ARBA00023136"/>
    </source>
</evidence>
<feature type="transmembrane region" description="Helical" evidence="8">
    <location>
        <begin position="210"/>
        <end position="230"/>
    </location>
</feature>
<keyword evidence="4 8" id="KW-0812">Transmembrane</keyword>
<evidence type="ECO:0000313" key="10">
    <source>
        <dbReference type="EMBL" id="OAA65791.1"/>
    </source>
</evidence>
<dbReference type="EMBL" id="AZHD01000003">
    <property type="protein sequence ID" value="OAA65791.1"/>
    <property type="molecule type" value="Genomic_DNA"/>
</dbReference>
<comment type="subcellular location">
    <subcellularLocation>
        <location evidence="1">Membrane</location>
        <topology evidence="1">Multi-pass membrane protein</topology>
    </subcellularLocation>
</comment>
<feature type="transmembrane region" description="Helical" evidence="8">
    <location>
        <begin position="178"/>
        <end position="198"/>
    </location>
</feature>
<dbReference type="PANTHER" id="PTHR23501">
    <property type="entry name" value="MAJOR FACILITATOR SUPERFAMILY"/>
    <property type="match status" value="1"/>
</dbReference>
<dbReference type="AlphaFoldDB" id="A0A167Y3M5"/>
<evidence type="ECO:0000256" key="1">
    <source>
        <dbReference type="ARBA" id="ARBA00004141"/>
    </source>
</evidence>
<feature type="domain" description="Major facilitator superfamily (MFS) profile" evidence="9">
    <location>
        <begin position="84"/>
        <end position="319"/>
    </location>
</feature>
<comment type="caution">
    <text evidence="10">The sequence shown here is derived from an EMBL/GenBank/DDBJ whole genome shotgun (WGS) entry which is preliminary data.</text>
</comment>
<dbReference type="Gene3D" id="1.20.1250.20">
    <property type="entry name" value="MFS general substrate transporter like domains"/>
    <property type="match status" value="1"/>
</dbReference>
<sequence>MRRSGVPQLRPGSRATSLQTASPAKSAECKFNAACAGPCTQTALPTQAPVPRDDNAGAGTDIDAAVPAQRHGPGGITGLRWLLVCLALYHSIFMYGLNTTIAADVQSAVVETFGAVGQLAWLGAGFPLGSVAVILPYGALFTSFDTKWSYIRGIVLFQAGFALCGGAPNMGALSDGRVLAGAGGTSMYLGGLTHISAMTSTDGASATWRWAFYLNLVIGAVTAPIYLLYLPSTRPAAAGSGLSVRARLAQIDYVGFILSSAAWVAFGLALVSAGTQWTWRDGRTIATLVTFRVLVVSYVLQQYFCWFTTPATRSIPAHL</sequence>
<dbReference type="InterPro" id="IPR020846">
    <property type="entry name" value="MFS_dom"/>
</dbReference>
<keyword evidence="5 8" id="KW-1133">Transmembrane helix</keyword>
<keyword evidence="6 8" id="KW-0472">Membrane</keyword>
<name>A0A167Y3M5_9HYPO</name>
<feature type="transmembrane region" description="Helical" evidence="8">
    <location>
        <begin position="250"/>
        <end position="273"/>
    </location>
</feature>
<evidence type="ECO:0000256" key="3">
    <source>
        <dbReference type="ARBA" id="ARBA00022448"/>
    </source>
</evidence>
<keyword evidence="3" id="KW-0813">Transport</keyword>
<evidence type="ECO:0000256" key="4">
    <source>
        <dbReference type="ARBA" id="ARBA00022692"/>
    </source>
</evidence>
<evidence type="ECO:0000256" key="5">
    <source>
        <dbReference type="ARBA" id="ARBA00022989"/>
    </source>
</evidence>
<dbReference type="OrthoDB" id="10021397at2759"/>
<dbReference type="PROSITE" id="PS50850">
    <property type="entry name" value="MFS"/>
    <property type="match status" value="1"/>
</dbReference>
<feature type="transmembrane region" description="Helical" evidence="8">
    <location>
        <begin position="118"/>
        <end position="141"/>
    </location>
</feature>